<evidence type="ECO:0000259" key="6">
    <source>
        <dbReference type="Pfam" id="PF08281"/>
    </source>
</evidence>
<dbReference type="Gene3D" id="1.10.10.10">
    <property type="entry name" value="Winged helix-like DNA-binding domain superfamily/Winged helix DNA-binding domain"/>
    <property type="match status" value="1"/>
</dbReference>
<dbReference type="InterPro" id="IPR013325">
    <property type="entry name" value="RNA_pol_sigma_r2"/>
</dbReference>
<keyword evidence="2" id="KW-0805">Transcription regulation</keyword>
<evidence type="ECO:0000256" key="1">
    <source>
        <dbReference type="ARBA" id="ARBA00010641"/>
    </source>
</evidence>
<dbReference type="OrthoDB" id="9150024at2"/>
<sequence length="207" mass="24395">MSTRDKYDDHVPLPGAADQLAWQAFTHDNDLSSFEWLYRHFIHTLLDYSYKICLEKALAEDAVQNVFTYLLLHRQQLPLPQSVKFYLLRCVRNELLKLLRKQQREQLFETVLQLEPATTQPPELDAFLQKEQLAALQQYINRLPARQKEIIYLRFFHGLSYAEIAVIMEIDQKSAYKTVYKALEALRQIVPGPALAWLYLLLRTSFH</sequence>
<dbReference type="InterPro" id="IPR013324">
    <property type="entry name" value="RNA_pol_sigma_r3/r4-like"/>
</dbReference>
<dbReference type="SUPFAM" id="SSF88946">
    <property type="entry name" value="Sigma2 domain of RNA polymerase sigma factors"/>
    <property type="match status" value="1"/>
</dbReference>
<dbReference type="AlphaFoldDB" id="A0A1H8HZI4"/>
<dbReference type="Pfam" id="PF04542">
    <property type="entry name" value="Sigma70_r2"/>
    <property type="match status" value="1"/>
</dbReference>
<dbReference type="Gene3D" id="1.10.1740.10">
    <property type="match status" value="1"/>
</dbReference>
<dbReference type="InterPro" id="IPR014284">
    <property type="entry name" value="RNA_pol_sigma-70_dom"/>
</dbReference>
<gene>
    <name evidence="7" type="ORF">SAMN04488505_111201</name>
</gene>
<keyword evidence="4" id="KW-0804">Transcription</keyword>
<evidence type="ECO:0000313" key="8">
    <source>
        <dbReference type="Proteomes" id="UP000198984"/>
    </source>
</evidence>
<keyword evidence="3" id="KW-0731">Sigma factor</keyword>
<keyword evidence="8" id="KW-1185">Reference proteome</keyword>
<dbReference type="GO" id="GO:0016987">
    <property type="term" value="F:sigma factor activity"/>
    <property type="evidence" value="ECO:0007669"/>
    <property type="project" value="UniProtKB-KW"/>
</dbReference>
<feature type="domain" description="RNA polymerase sigma factor 70 region 4 type 2" evidence="6">
    <location>
        <begin position="134"/>
        <end position="186"/>
    </location>
</feature>
<dbReference type="CDD" id="cd06171">
    <property type="entry name" value="Sigma70_r4"/>
    <property type="match status" value="1"/>
</dbReference>
<evidence type="ECO:0000256" key="3">
    <source>
        <dbReference type="ARBA" id="ARBA00023082"/>
    </source>
</evidence>
<dbReference type="RefSeq" id="WP_089920357.1">
    <property type="nucleotide sequence ID" value="NZ_FOBB01000011.1"/>
</dbReference>
<dbReference type="GO" id="GO:0003677">
    <property type="term" value="F:DNA binding"/>
    <property type="evidence" value="ECO:0007669"/>
    <property type="project" value="InterPro"/>
</dbReference>
<dbReference type="PANTHER" id="PTHR43133:SF46">
    <property type="entry name" value="RNA POLYMERASE SIGMA-70 FACTOR ECF SUBFAMILY"/>
    <property type="match status" value="1"/>
</dbReference>
<dbReference type="PANTHER" id="PTHR43133">
    <property type="entry name" value="RNA POLYMERASE ECF-TYPE SIGMA FACTO"/>
    <property type="match status" value="1"/>
</dbReference>
<comment type="similarity">
    <text evidence="1">Belongs to the sigma-70 factor family. ECF subfamily.</text>
</comment>
<dbReference type="InterPro" id="IPR007627">
    <property type="entry name" value="RNA_pol_sigma70_r2"/>
</dbReference>
<dbReference type="GO" id="GO:0006352">
    <property type="term" value="P:DNA-templated transcription initiation"/>
    <property type="evidence" value="ECO:0007669"/>
    <property type="project" value="InterPro"/>
</dbReference>
<proteinExistence type="inferred from homology"/>
<dbReference type="EMBL" id="FOBB01000011">
    <property type="protein sequence ID" value="SEN61552.1"/>
    <property type="molecule type" value="Genomic_DNA"/>
</dbReference>
<dbReference type="InterPro" id="IPR036388">
    <property type="entry name" value="WH-like_DNA-bd_sf"/>
</dbReference>
<dbReference type="Pfam" id="PF08281">
    <property type="entry name" value="Sigma70_r4_2"/>
    <property type="match status" value="1"/>
</dbReference>
<organism evidence="7 8">
    <name type="scientific">Chitinophaga rupis</name>
    <dbReference type="NCBI Taxonomy" id="573321"/>
    <lineage>
        <taxon>Bacteria</taxon>
        <taxon>Pseudomonadati</taxon>
        <taxon>Bacteroidota</taxon>
        <taxon>Chitinophagia</taxon>
        <taxon>Chitinophagales</taxon>
        <taxon>Chitinophagaceae</taxon>
        <taxon>Chitinophaga</taxon>
    </lineage>
</organism>
<dbReference type="Proteomes" id="UP000198984">
    <property type="component" value="Unassembled WGS sequence"/>
</dbReference>
<protein>
    <submittedName>
        <fullName evidence="7">RNA polymerase sigma factor, sigma-70 family</fullName>
    </submittedName>
</protein>
<accession>A0A1H8HZI4</accession>
<dbReference type="InterPro" id="IPR013249">
    <property type="entry name" value="RNA_pol_sigma70_r4_t2"/>
</dbReference>
<dbReference type="STRING" id="573321.SAMN04488505_111201"/>
<evidence type="ECO:0000313" key="7">
    <source>
        <dbReference type="EMBL" id="SEN61552.1"/>
    </source>
</evidence>
<dbReference type="SUPFAM" id="SSF88659">
    <property type="entry name" value="Sigma3 and sigma4 domains of RNA polymerase sigma factors"/>
    <property type="match status" value="1"/>
</dbReference>
<feature type="domain" description="RNA polymerase sigma-70 region 2" evidence="5">
    <location>
        <begin position="37"/>
        <end position="104"/>
    </location>
</feature>
<evidence type="ECO:0000259" key="5">
    <source>
        <dbReference type="Pfam" id="PF04542"/>
    </source>
</evidence>
<dbReference type="InterPro" id="IPR039425">
    <property type="entry name" value="RNA_pol_sigma-70-like"/>
</dbReference>
<dbReference type="NCBIfam" id="TIGR02937">
    <property type="entry name" value="sigma70-ECF"/>
    <property type="match status" value="1"/>
</dbReference>
<name>A0A1H8HZI4_9BACT</name>
<evidence type="ECO:0000256" key="4">
    <source>
        <dbReference type="ARBA" id="ARBA00023163"/>
    </source>
</evidence>
<reference evidence="7 8" key="1">
    <citation type="submission" date="2016-10" db="EMBL/GenBank/DDBJ databases">
        <authorList>
            <person name="de Groot N.N."/>
        </authorList>
    </citation>
    <scope>NUCLEOTIDE SEQUENCE [LARGE SCALE GENOMIC DNA]</scope>
    <source>
        <strain evidence="7 8">DSM 21039</strain>
    </source>
</reference>
<evidence type="ECO:0000256" key="2">
    <source>
        <dbReference type="ARBA" id="ARBA00023015"/>
    </source>
</evidence>